<accession>A0A926I0M2</accession>
<dbReference type="EMBL" id="JACRST010000014">
    <property type="protein sequence ID" value="MBC8547157.1"/>
    <property type="molecule type" value="Genomic_DNA"/>
</dbReference>
<feature type="transmembrane region" description="Helical" evidence="9">
    <location>
        <begin position="182"/>
        <end position="200"/>
    </location>
</feature>
<dbReference type="NCBIfam" id="TIGR00835">
    <property type="entry name" value="agcS"/>
    <property type="match status" value="1"/>
</dbReference>
<evidence type="ECO:0000256" key="9">
    <source>
        <dbReference type="RuleBase" id="RU363064"/>
    </source>
</evidence>
<reference evidence="10" key="1">
    <citation type="submission" date="2020-08" db="EMBL/GenBank/DDBJ databases">
        <title>Genome public.</title>
        <authorList>
            <person name="Liu C."/>
            <person name="Sun Q."/>
        </authorList>
    </citation>
    <scope>NUCLEOTIDE SEQUENCE</scope>
    <source>
        <strain evidence="10">NSJ-31</strain>
    </source>
</reference>
<feature type="transmembrane region" description="Helical" evidence="9">
    <location>
        <begin position="307"/>
        <end position="332"/>
    </location>
</feature>
<keyword evidence="8 9" id="KW-0472">Membrane</keyword>
<keyword evidence="5 9" id="KW-0812">Transmembrane</keyword>
<evidence type="ECO:0000256" key="6">
    <source>
        <dbReference type="ARBA" id="ARBA00022847"/>
    </source>
</evidence>
<feature type="transmembrane region" description="Helical" evidence="9">
    <location>
        <begin position="67"/>
        <end position="92"/>
    </location>
</feature>
<comment type="caution">
    <text evidence="10">The sequence shown here is derived from an EMBL/GenBank/DDBJ whole genome shotgun (WGS) entry which is preliminary data.</text>
</comment>
<dbReference type="GO" id="GO:0005283">
    <property type="term" value="F:amino acid:sodium symporter activity"/>
    <property type="evidence" value="ECO:0007669"/>
    <property type="project" value="InterPro"/>
</dbReference>
<feature type="transmembrane region" description="Helical" evidence="9">
    <location>
        <begin position="236"/>
        <end position="263"/>
    </location>
</feature>
<feature type="transmembrane region" description="Helical" evidence="9">
    <location>
        <begin position="393"/>
        <end position="413"/>
    </location>
</feature>
<evidence type="ECO:0000256" key="7">
    <source>
        <dbReference type="ARBA" id="ARBA00022989"/>
    </source>
</evidence>
<comment type="similarity">
    <text evidence="2 9">Belongs to the alanine or glycine:cation symporter (AGCS) (TC 2.A.25) family.</text>
</comment>
<keyword evidence="6 9" id="KW-0769">Symport</keyword>
<evidence type="ECO:0000256" key="1">
    <source>
        <dbReference type="ARBA" id="ARBA00004651"/>
    </source>
</evidence>
<dbReference type="PANTHER" id="PTHR30330:SF3">
    <property type="entry name" value="TRANSCRIPTIONAL REGULATOR, LRP FAMILY"/>
    <property type="match status" value="1"/>
</dbReference>
<evidence type="ECO:0000256" key="3">
    <source>
        <dbReference type="ARBA" id="ARBA00022448"/>
    </source>
</evidence>
<evidence type="ECO:0000256" key="4">
    <source>
        <dbReference type="ARBA" id="ARBA00022475"/>
    </source>
</evidence>
<dbReference type="Gene3D" id="1.20.1740.10">
    <property type="entry name" value="Amino acid/polyamine transporter I"/>
    <property type="match status" value="1"/>
</dbReference>
<dbReference type="FunFam" id="1.20.1740.10:FF:000004">
    <property type="entry name" value="Sodium:alanine symporter family protein"/>
    <property type="match status" value="1"/>
</dbReference>
<dbReference type="Pfam" id="PF01235">
    <property type="entry name" value="Na_Ala_symp"/>
    <property type="match status" value="1"/>
</dbReference>
<feature type="transmembrane region" description="Helical" evidence="9">
    <location>
        <begin position="143"/>
        <end position="162"/>
    </location>
</feature>
<proteinExistence type="inferred from homology"/>
<evidence type="ECO:0000313" key="10">
    <source>
        <dbReference type="EMBL" id="MBC8547157.1"/>
    </source>
</evidence>
<organism evidence="10 11">
    <name type="scientific">Ligaoa zhengdingensis</name>
    <dbReference type="NCBI Taxonomy" id="2763658"/>
    <lineage>
        <taxon>Bacteria</taxon>
        <taxon>Bacillati</taxon>
        <taxon>Bacillota</taxon>
        <taxon>Clostridia</taxon>
        <taxon>Eubacteriales</taxon>
        <taxon>Oscillospiraceae</taxon>
        <taxon>Ligaoa</taxon>
    </lineage>
</organism>
<feature type="transmembrane region" description="Helical" evidence="9">
    <location>
        <begin position="352"/>
        <end position="372"/>
    </location>
</feature>
<dbReference type="PANTHER" id="PTHR30330">
    <property type="entry name" value="AGSS FAMILY TRANSPORTER, SODIUM-ALANINE"/>
    <property type="match status" value="1"/>
</dbReference>
<dbReference type="InterPro" id="IPR001463">
    <property type="entry name" value="Na/Ala_symport"/>
</dbReference>
<feature type="transmembrane region" description="Helical" evidence="9">
    <location>
        <begin position="98"/>
        <end position="122"/>
    </location>
</feature>
<dbReference type="PRINTS" id="PR00175">
    <property type="entry name" value="NAALASMPORT"/>
</dbReference>
<evidence type="ECO:0000313" key="11">
    <source>
        <dbReference type="Proteomes" id="UP000653127"/>
    </source>
</evidence>
<keyword evidence="3 9" id="KW-0813">Transport</keyword>
<feature type="transmembrane region" description="Helical" evidence="9">
    <location>
        <begin position="212"/>
        <end position="230"/>
    </location>
</feature>
<dbReference type="PROSITE" id="PS00873">
    <property type="entry name" value="NA_ALANINE_SYMP"/>
    <property type="match status" value="1"/>
</dbReference>
<sequence length="456" mass="48097">MELVSRINDQLSALVWGPAMLLLLIGSGLYFTLGSGLFQFTHFRRMLRVTIGSLFGRKKRGNGISPFQAMSTALAGTMGVGNITGVATALLLGGPGAIFWMWVSALLGMMTKYAEVLLAVKYRGTDSKGAHFGGPMLYLSEGLRAPLLAGIFSLLCVAASFGMGNMTQANAISGALQASFSIPTWATGLAAALVVGLIVVGGLKRIARITELTIPLMSALYILFSLWVIARNIAAVPAAFAEIFAGAFSPVSALGGCGGYGLARAMHYGFARGIFSNEAGLGSAPIAHAAADTDSPVEQGMWGMFEVFADTLICCTLTALVLLTTGVLHRPISGGAMTSAAFSSALGKPGGIFVSVALVFFAIASMLGWCYYGESCLGYLTGGKRWAVWIYRYLFILLIPVGAVTQLETVWSISDTLNGLMVVPNLIGLLGLSGVVFRATRDYRRRETMGKKTTKL</sequence>
<evidence type="ECO:0000256" key="2">
    <source>
        <dbReference type="ARBA" id="ARBA00009261"/>
    </source>
</evidence>
<dbReference type="AlphaFoldDB" id="A0A926I0M2"/>
<protein>
    <submittedName>
        <fullName evidence="10">Sodium:alanine symporter family protein</fullName>
    </submittedName>
</protein>
<keyword evidence="11" id="KW-1185">Reference proteome</keyword>
<feature type="transmembrane region" description="Helical" evidence="9">
    <location>
        <begin position="15"/>
        <end position="38"/>
    </location>
</feature>
<dbReference type="Proteomes" id="UP000653127">
    <property type="component" value="Unassembled WGS sequence"/>
</dbReference>
<evidence type="ECO:0000256" key="8">
    <source>
        <dbReference type="ARBA" id="ARBA00023136"/>
    </source>
</evidence>
<dbReference type="GO" id="GO:0005886">
    <property type="term" value="C:plasma membrane"/>
    <property type="evidence" value="ECO:0007669"/>
    <property type="project" value="UniProtKB-SubCell"/>
</dbReference>
<keyword evidence="4 9" id="KW-1003">Cell membrane</keyword>
<dbReference type="RefSeq" id="WP_249283231.1">
    <property type="nucleotide sequence ID" value="NZ_JACRST010000014.1"/>
</dbReference>
<gene>
    <name evidence="10" type="ORF">H8711_09475</name>
</gene>
<feature type="transmembrane region" description="Helical" evidence="9">
    <location>
        <begin position="419"/>
        <end position="439"/>
    </location>
</feature>
<keyword evidence="7 9" id="KW-1133">Transmembrane helix</keyword>
<evidence type="ECO:0000256" key="5">
    <source>
        <dbReference type="ARBA" id="ARBA00022692"/>
    </source>
</evidence>
<name>A0A926I0M2_9FIRM</name>
<comment type="subcellular location">
    <subcellularLocation>
        <location evidence="1 9">Cell membrane</location>
        <topology evidence="1 9">Multi-pass membrane protein</topology>
    </subcellularLocation>
</comment>